<evidence type="ECO:0000256" key="1">
    <source>
        <dbReference type="SAM" id="MobiDB-lite"/>
    </source>
</evidence>
<protein>
    <recommendedName>
        <fullName evidence="4">Pex19-domain-containing protein</fullName>
    </recommendedName>
</protein>
<gene>
    <name evidence="2" type="ORF">M408DRAFT_329535</name>
</gene>
<feature type="region of interest" description="Disordered" evidence="1">
    <location>
        <begin position="24"/>
        <end position="54"/>
    </location>
</feature>
<dbReference type="InterPro" id="IPR038322">
    <property type="entry name" value="Pex19_C_sf"/>
</dbReference>
<proteinExistence type="predicted"/>
<dbReference type="GO" id="GO:0045046">
    <property type="term" value="P:protein import into peroxisome membrane"/>
    <property type="evidence" value="ECO:0007669"/>
    <property type="project" value="TreeGrafter"/>
</dbReference>
<feature type="region of interest" description="Disordered" evidence="1">
    <location>
        <begin position="67"/>
        <end position="89"/>
    </location>
</feature>
<dbReference type="InterPro" id="IPR006708">
    <property type="entry name" value="Pex19"/>
</dbReference>
<dbReference type="STRING" id="933852.A0A0C3AUC5"/>
<dbReference type="AlphaFoldDB" id="A0A0C3AUC5"/>
<feature type="region of interest" description="Disordered" evidence="1">
    <location>
        <begin position="102"/>
        <end position="162"/>
    </location>
</feature>
<dbReference type="HOGENOM" id="CLU_043063_0_0_1"/>
<dbReference type="PANTHER" id="PTHR12774:SF2">
    <property type="entry name" value="PEROXISOMAL BIOGENESIS FACTOR 19"/>
    <property type="match status" value="1"/>
</dbReference>
<sequence length="305" mass="32844">MASGKKVAIEDDVDDLDDVLEQFNAPAASTSKPAPQAKSKDVAEKEEPGDEEDFAKQFAAEMEAFMKGLVDPSANSGEPVDPEAAKQAEALRKAWEQLLVEDLEGADDEAMEPAADSKPKAAKAAESSKDGASKTEDEFQKAVKQAMEKLKESDDSSKAEAAEGDLSSLLSAFSGMNFDAEGGKDVQGVLESLMGQLMSKEILYEPLKELHQKFPGYLEANRAIIPTEDEVRYDKQYSIVGQVIKIFEAPDYSDDNPATMTEIVSLMSEMQEYGSPPAEIMGALPPGFDMGSDGLQPNGDNCIIV</sequence>
<dbReference type="EMBL" id="KN824294">
    <property type="protein sequence ID" value="KIM28155.1"/>
    <property type="molecule type" value="Genomic_DNA"/>
</dbReference>
<dbReference type="PANTHER" id="PTHR12774">
    <property type="entry name" value="PEROXISOMAL BIOGENESIS FACTOR 19"/>
    <property type="match status" value="1"/>
</dbReference>
<dbReference type="GO" id="GO:0005778">
    <property type="term" value="C:peroxisomal membrane"/>
    <property type="evidence" value="ECO:0007669"/>
    <property type="project" value="TreeGrafter"/>
</dbReference>
<keyword evidence="3" id="KW-1185">Reference proteome</keyword>
<dbReference type="Pfam" id="PF04614">
    <property type="entry name" value="Pex19"/>
    <property type="match status" value="1"/>
</dbReference>
<dbReference type="GO" id="GO:0033328">
    <property type="term" value="F:peroxisome membrane targeting sequence binding"/>
    <property type="evidence" value="ECO:0007669"/>
    <property type="project" value="TreeGrafter"/>
</dbReference>
<dbReference type="Gene3D" id="1.20.120.900">
    <property type="entry name" value="Pex19, mPTS binding domain"/>
    <property type="match status" value="1"/>
</dbReference>
<evidence type="ECO:0000313" key="3">
    <source>
        <dbReference type="Proteomes" id="UP000054097"/>
    </source>
</evidence>
<evidence type="ECO:0008006" key="4">
    <source>
        <dbReference type="Google" id="ProtNLM"/>
    </source>
</evidence>
<feature type="compositionally biased region" description="Basic and acidic residues" evidence="1">
    <location>
        <begin position="126"/>
        <end position="161"/>
    </location>
</feature>
<reference evidence="3" key="2">
    <citation type="submission" date="2015-01" db="EMBL/GenBank/DDBJ databases">
        <title>Evolutionary Origins and Diversification of the Mycorrhizal Mutualists.</title>
        <authorList>
            <consortium name="DOE Joint Genome Institute"/>
            <consortium name="Mycorrhizal Genomics Consortium"/>
            <person name="Kohler A."/>
            <person name="Kuo A."/>
            <person name="Nagy L.G."/>
            <person name="Floudas D."/>
            <person name="Copeland A."/>
            <person name="Barry K.W."/>
            <person name="Cichocki N."/>
            <person name="Veneault-Fourrey C."/>
            <person name="LaButti K."/>
            <person name="Lindquist E.A."/>
            <person name="Lipzen A."/>
            <person name="Lundell T."/>
            <person name="Morin E."/>
            <person name="Murat C."/>
            <person name="Riley R."/>
            <person name="Ohm R."/>
            <person name="Sun H."/>
            <person name="Tunlid A."/>
            <person name="Henrissat B."/>
            <person name="Grigoriev I.V."/>
            <person name="Hibbett D.S."/>
            <person name="Martin F."/>
        </authorList>
    </citation>
    <scope>NUCLEOTIDE SEQUENCE [LARGE SCALE GENOMIC DNA]</scope>
    <source>
        <strain evidence="3">MAFF 305830</strain>
    </source>
</reference>
<name>A0A0C3AUC5_SERVB</name>
<organism evidence="2 3">
    <name type="scientific">Serendipita vermifera MAFF 305830</name>
    <dbReference type="NCBI Taxonomy" id="933852"/>
    <lineage>
        <taxon>Eukaryota</taxon>
        <taxon>Fungi</taxon>
        <taxon>Dikarya</taxon>
        <taxon>Basidiomycota</taxon>
        <taxon>Agaricomycotina</taxon>
        <taxon>Agaricomycetes</taxon>
        <taxon>Sebacinales</taxon>
        <taxon>Serendipitaceae</taxon>
        <taxon>Serendipita</taxon>
    </lineage>
</organism>
<evidence type="ECO:0000313" key="2">
    <source>
        <dbReference type="EMBL" id="KIM28155.1"/>
    </source>
</evidence>
<dbReference type="Proteomes" id="UP000054097">
    <property type="component" value="Unassembled WGS sequence"/>
</dbReference>
<feature type="compositionally biased region" description="Acidic residues" evidence="1">
    <location>
        <begin position="102"/>
        <end position="111"/>
    </location>
</feature>
<dbReference type="OrthoDB" id="21292at2759"/>
<accession>A0A0C3AUC5</accession>
<reference evidence="2 3" key="1">
    <citation type="submission" date="2014-04" db="EMBL/GenBank/DDBJ databases">
        <authorList>
            <consortium name="DOE Joint Genome Institute"/>
            <person name="Kuo A."/>
            <person name="Zuccaro A."/>
            <person name="Kohler A."/>
            <person name="Nagy L.G."/>
            <person name="Floudas D."/>
            <person name="Copeland A."/>
            <person name="Barry K.W."/>
            <person name="Cichocki N."/>
            <person name="Veneault-Fourrey C."/>
            <person name="LaButti K."/>
            <person name="Lindquist E.A."/>
            <person name="Lipzen A."/>
            <person name="Lundell T."/>
            <person name="Morin E."/>
            <person name="Murat C."/>
            <person name="Sun H."/>
            <person name="Tunlid A."/>
            <person name="Henrissat B."/>
            <person name="Grigoriev I.V."/>
            <person name="Hibbett D.S."/>
            <person name="Martin F."/>
            <person name="Nordberg H.P."/>
            <person name="Cantor M.N."/>
            <person name="Hua S.X."/>
        </authorList>
    </citation>
    <scope>NUCLEOTIDE SEQUENCE [LARGE SCALE GENOMIC DNA]</scope>
    <source>
        <strain evidence="2 3">MAFF 305830</strain>
    </source>
</reference>